<sequence>MIEILSNGGLNLVQDLGRPGHLAIGVCGSGAMDAPALSMANWMVGNDATAAGIEISIFPFRVRFHRPVRFACTGAITTLEMQARKLPSWWAASADAGEVLTIAAPERGARVYLAIAGGIDVPRVLGSCATDLKSGFGGKEGRGLRKGDRLALGASGRVEVTEATPFGVGPASRFQFFSQVAAGAATIRVLASAEYPQFTADAMRAFQQSDYRLTPDCNRQGFRLDGHALAIRKPLELLSHGIVPGTVQVPPSGQPIVQMAEANTCGGYPKIANVIDPDLWRLAQLRPGQRIRFALVDHDTAVTAIRDQAHEQARIRQGLALKPCPVMRPPASTYLERKRP</sequence>
<dbReference type="PANTHER" id="PTHR43309:SF3">
    <property type="entry name" value="5-OXOPROLINASE SUBUNIT C"/>
    <property type="match status" value="1"/>
</dbReference>
<dbReference type="GO" id="GO:0005524">
    <property type="term" value="F:ATP binding"/>
    <property type="evidence" value="ECO:0007669"/>
    <property type="project" value="UniProtKB-KW"/>
</dbReference>
<dbReference type="SMART" id="SM00797">
    <property type="entry name" value="AHS2"/>
    <property type="match status" value="1"/>
</dbReference>
<evidence type="ECO:0000313" key="5">
    <source>
        <dbReference type="EMBL" id="ATA53565.1"/>
    </source>
</evidence>
<dbReference type="RefSeq" id="WP_095744366.1">
    <property type="nucleotide sequence ID" value="NZ_CP023284.1"/>
</dbReference>
<dbReference type="Pfam" id="PF02626">
    <property type="entry name" value="CT_A_B"/>
    <property type="match status" value="1"/>
</dbReference>
<accession>A0A250DGQ4</accession>
<dbReference type="Proteomes" id="UP000217154">
    <property type="component" value="Chromosome"/>
</dbReference>
<evidence type="ECO:0000256" key="3">
    <source>
        <dbReference type="ARBA" id="ARBA00022840"/>
    </source>
</evidence>
<dbReference type="AlphaFoldDB" id="A0A250DGQ4"/>
<dbReference type="Gene3D" id="2.40.100.10">
    <property type="entry name" value="Cyclophilin-like"/>
    <property type="match status" value="1"/>
</dbReference>
<feature type="domain" description="Carboxyltransferase" evidence="4">
    <location>
        <begin position="23"/>
        <end position="311"/>
    </location>
</feature>
<dbReference type="EMBL" id="CP023284">
    <property type="protein sequence ID" value="ATA53565.1"/>
    <property type="molecule type" value="Genomic_DNA"/>
</dbReference>
<dbReference type="KEGG" id="vbo:CKY39_10310"/>
<keyword evidence="3" id="KW-0067">ATP-binding</keyword>
<evidence type="ECO:0000256" key="1">
    <source>
        <dbReference type="ARBA" id="ARBA00022741"/>
    </source>
</evidence>
<name>A0A250DGQ4_9BURK</name>
<evidence type="ECO:0000256" key="2">
    <source>
        <dbReference type="ARBA" id="ARBA00022801"/>
    </source>
</evidence>
<dbReference type="PANTHER" id="PTHR43309">
    <property type="entry name" value="5-OXOPROLINASE SUBUNIT C"/>
    <property type="match status" value="1"/>
</dbReference>
<protein>
    <submittedName>
        <fullName evidence="5">Allophanate hydrolase</fullName>
    </submittedName>
</protein>
<keyword evidence="1" id="KW-0547">Nucleotide-binding</keyword>
<dbReference type="NCBIfam" id="TIGR00724">
    <property type="entry name" value="urea_amlyse_rel"/>
    <property type="match status" value="1"/>
</dbReference>
<organism evidence="5 6">
    <name type="scientific">Variovorax boronicumulans</name>
    <dbReference type="NCBI Taxonomy" id="436515"/>
    <lineage>
        <taxon>Bacteria</taxon>
        <taxon>Pseudomonadati</taxon>
        <taxon>Pseudomonadota</taxon>
        <taxon>Betaproteobacteria</taxon>
        <taxon>Burkholderiales</taxon>
        <taxon>Comamonadaceae</taxon>
        <taxon>Variovorax</taxon>
    </lineage>
</organism>
<gene>
    <name evidence="5" type="ORF">CKY39_10310</name>
</gene>
<dbReference type="InterPro" id="IPR029000">
    <property type="entry name" value="Cyclophilin-like_dom_sf"/>
</dbReference>
<dbReference type="InterPro" id="IPR003778">
    <property type="entry name" value="CT_A_B"/>
</dbReference>
<dbReference type="GO" id="GO:0016787">
    <property type="term" value="F:hydrolase activity"/>
    <property type="evidence" value="ECO:0007669"/>
    <property type="project" value="UniProtKB-KW"/>
</dbReference>
<evidence type="ECO:0000259" key="4">
    <source>
        <dbReference type="SMART" id="SM00797"/>
    </source>
</evidence>
<reference evidence="5 6" key="1">
    <citation type="submission" date="2017-09" db="EMBL/GenBank/DDBJ databases">
        <title>The diverse metabolic capabilities of V. boronicumulans make it an excellent choice for continued studies on novel biodegradation.</title>
        <authorList>
            <person name="Sun S."/>
        </authorList>
    </citation>
    <scope>NUCLEOTIDE SEQUENCE [LARGE SCALE GENOMIC DNA]</scope>
    <source>
        <strain evidence="5 6">J1</strain>
    </source>
</reference>
<evidence type="ECO:0000313" key="6">
    <source>
        <dbReference type="Proteomes" id="UP000217154"/>
    </source>
</evidence>
<dbReference type="InterPro" id="IPR052708">
    <property type="entry name" value="PxpC"/>
</dbReference>
<dbReference type="SUPFAM" id="SSF50891">
    <property type="entry name" value="Cyclophilin-like"/>
    <property type="match status" value="1"/>
</dbReference>
<keyword evidence="2 5" id="KW-0378">Hydrolase</keyword>
<proteinExistence type="predicted"/>